<feature type="domain" description="VWFA" evidence="3">
    <location>
        <begin position="452"/>
        <end position="615"/>
    </location>
</feature>
<feature type="compositionally biased region" description="Basic and acidic residues" evidence="1">
    <location>
        <begin position="257"/>
        <end position="266"/>
    </location>
</feature>
<keyword evidence="2" id="KW-0472">Membrane</keyword>
<name>A0A7W7MS17_9ACTN</name>
<evidence type="ECO:0000313" key="5">
    <source>
        <dbReference type="Proteomes" id="UP000578112"/>
    </source>
</evidence>
<organism evidence="4 5">
    <name type="scientific">Actinoplanes digitatis</name>
    <dbReference type="NCBI Taxonomy" id="1868"/>
    <lineage>
        <taxon>Bacteria</taxon>
        <taxon>Bacillati</taxon>
        <taxon>Actinomycetota</taxon>
        <taxon>Actinomycetes</taxon>
        <taxon>Micromonosporales</taxon>
        <taxon>Micromonosporaceae</taxon>
        <taxon>Actinoplanes</taxon>
    </lineage>
</organism>
<gene>
    <name evidence="4" type="ORF">BJ971_005444</name>
</gene>
<dbReference type="SMART" id="SM00327">
    <property type="entry name" value="VWA"/>
    <property type="match status" value="1"/>
</dbReference>
<dbReference type="SUPFAM" id="SSF53300">
    <property type="entry name" value="vWA-like"/>
    <property type="match status" value="1"/>
</dbReference>
<evidence type="ECO:0000313" key="4">
    <source>
        <dbReference type="EMBL" id="MBB4764888.1"/>
    </source>
</evidence>
<dbReference type="EMBL" id="JACHNH010000001">
    <property type="protein sequence ID" value="MBB4764888.1"/>
    <property type="molecule type" value="Genomic_DNA"/>
</dbReference>
<reference evidence="4 5" key="1">
    <citation type="submission" date="2020-08" db="EMBL/GenBank/DDBJ databases">
        <title>Sequencing the genomes of 1000 actinobacteria strains.</title>
        <authorList>
            <person name="Klenk H.-P."/>
        </authorList>
    </citation>
    <scope>NUCLEOTIDE SEQUENCE [LARGE SCALE GENOMIC DNA]</scope>
    <source>
        <strain evidence="4 5">DSM 43149</strain>
    </source>
</reference>
<dbReference type="Gene3D" id="3.40.50.410">
    <property type="entry name" value="von Willebrand factor, type A domain"/>
    <property type="match status" value="1"/>
</dbReference>
<dbReference type="InterPro" id="IPR036465">
    <property type="entry name" value="vWFA_dom_sf"/>
</dbReference>
<dbReference type="AlphaFoldDB" id="A0A7W7MS17"/>
<comment type="caution">
    <text evidence="4">The sequence shown here is derived from an EMBL/GenBank/DDBJ whole genome shotgun (WGS) entry which is preliminary data.</text>
</comment>
<feature type="transmembrane region" description="Helical" evidence="2">
    <location>
        <begin position="936"/>
        <end position="960"/>
    </location>
</feature>
<dbReference type="InterPro" id="IPR006311">
    <property type="entry name" value="TAT_signal"/>
</dbReference>
<dbReference type="PROSITE" id="PS51318">
    <property type="entry name" value="TAT"/>
    <property type="match status" value="1"/>
</dbReference>
<dbReference type="InterPro" id="IPR002035">
    <property type="entry name" value="VWF_A"/>
</dbReference>
<sequence>MRRPADPIPPAAAGALSRRSFLVFTTAVSALTVTGCGLFGEDGDGPVADSDVPFGVWQQLRASVRESPDHVAAAAERVVAGRDPEAILAFVRDQIVAYPSADRPAALTDDTRWGVRGTLRGGAGSARDKTETLAELYRRAGFQAEVVVGTLADDVDIMSIFRPVRRPFAPKADQGSIDRWSKAIGTAPTSTAQDRADDVRDDVAAGKDLARQLTEALASRRAADPGPPRNRRIPLVKVVVDGRETFANPLVPGAKLGESHTGDRTSRASRARPGIPVRVRLFAATTAEPGVARPLIEAEYQADDLVGRQLMVAFRPTTEMARLIRLRPRDVGTFIPMLAVNGPGLDAETAKGLAHSGPAITLDGQVIEAGDGAVLVDGEPLEVPAEDDARAGDRVAKIEVDVAGGTFPDISLRVSAVDSAGKPVTGLPASAFGLAEERTKLGLRMTANKPRPPRVMLVLDRSGSIETGPEPVAFATELARRLFARNPGAAMGVMAVSGTSRGTFTLRTPPAVGAAVGRLSSFGSNIWESLARANESGPTVIVIASDFQDQETRAERLAGLRARVGAGVPVVAIGIGDVNAATQAQIVRSTGGVATQGSDVDRTVAATDAFLRRQEIQPYRLRYRAPLDGPAERTVSLTVGKGVTATATYEVPAEAERATGSAFAGIYLAVRVGDEREVVRVLAGVDRDRAGAGPVPAAAVEEVRGLMFGTALVSFEGAAPSLGTWLDDLLTARIGAKPYWEAVFAEDEPRMVAALEAGLPFLPSIVPALHPPMSGDGDLTFETTLRAVLHVDRPHFGTSRVRHADVLPYTRWSTLGADRVGAFDRTLERSAELAVAEGVAFKTSTWGALKGKRLTLVPKGSVGSDRIAALPEATRAQWRALLDDWNDYDRLLPADGAPVAFWAVDPDTGSVLGVLADGSGGGTSNDVECQISMEKAFLSLLAIAGGSLGMGAVGVFVALAKAISAQMLRYAHVIENLDKPGVAELAQQSSEAFWDEAKGIGCDVIKSKVLDRLGARVLGKDHAGTAGYVDGWLDVAGMAMPCPPLTSMGDMPSC</sequence>
<evidence type="ECO:0000256" key="2">
    <source>
        <dbReference type="SAM" id="Phobius"/>
    </source>
</evidence>
<dbReference type="Proteomes" id="UP000578112">
    <property type="component" value="Unassembled WGS sequence"/>
</dbReference>
<feature type="region of interest" description="Disordered" evidence="1">
    <location>
        <begin position="250"/>
        <end position="270"/>
    </location>
</feature>
<keyword evidence="5" id="KW-1185">Reference proteome</keyword>
<protein>
    <recommendedName>
        <fullName evidence="3">VWFA domain-containing protein</fullName>
    </recommendedName>
</protein>
<dbReference type="CDD" id="cd00198">
    <property type="entry name" value="vWFA"/>
    <property type="match status" value="1"/>
</dbReference>
<accession>A0A7W7MS17</accession>
<dbReference type="RefSeq" id="WP_184996023.1">
    <property type="nucleotide sequence ID" value="NZ_BOMK01000003.1"/>
</dbReference>
<keyword evidence="2" id="KW-1133">Transmembrane helix</keyword>
<keyword evidence="2" id="KW-0812">Transmembrane</keyword>
<evidence type="ECO:0000256" key="1">
    <source>
        <dbReference type="SAM" id="MobiDB-lite"/>
    </source>
</evidence>
<evidence type="ECO:0000259" key="3">
    <source>
        <dbReference type="SMART" id="SM00327"/>
    </source>
</evidence>
<proteinExistence type="predicted"/>